<dbReference type="PANTHER" id="PTHR48078:SF6">
    <property type="entry name" value="L-THREONINE DEHYDRATASE CATABOLIC TDCB"/>
    <property type="match status" value="1"/>
</dbReference>
<evidence type="ECO:0000256" key="4">
    <source>
        <dbReference type="ARBA" id="ARBA00023239"/>
    </source>
</evidence>
<gene>
    <name evidence="7" type="primary">thrC</name>
    <name evidence="7" type="ORF">LVJ94_01570</name>
</gene>
<evidence type="ECO:0000256" key="2">
    <source>
        <dbReference type="ARBA" id="ARBA00005517"/>
    </source>
</evidence>
<dbReference type="RefSeq" id="WP_394835602.1">
    <property type="nucleotide sequence ID" value="NZ_CP089929.1"/>
</dbReference>
<accession>A0ABZ2LB42</accession>
<dbReference type="InterPro" id="IPR001926">
    <property type="entry name" value="TrpB-like_PALP"/>
</dbReference>
<evidence type="ECO:0000256" key="5">
    <source>
        <dbReference type="NCBIfam" id="TIGR00260"/>
    </source>
</evidence>
<reference evidence="7" key="1">
    <citation type="submission" date="2021-12" db="EMBL/GenBank/DDBJ databases">
        <title>Discovery of the Pendulisporaceae a myxobacterial family with distinct sporulation behavior and unique specialized metabolism.</title>
        <authorList>
            <person name="Garcia R."/>
            <person name="Popoff A."/>
            <person name="Bader C.D."/>
            <person name="Loehr J."/>
            <person name="Walesch S."/>
            <person name="Walt C."/>
            <person name="Boldt J."/>
            <person name="Bunk B."/>
            <person name="Haeckl F.J.F.P.J."/>
            <person name="Gunesch A.P."/>
            <person name="Birkelbach J."/>
            <person name="Nuebel U."/>
            <person name="Pietschmann T."/>
            <person name="Bach T."/>
            <person name="Mueller R."/>
        </authorList>
    </citation>
    <scope>NUCLEOTIDE SEQUENCE</scope>
    <source>
        <strain evidence="7">MSr11367</strain>
    </source>
</reference>
<evidence type="ECO:0000259" key="6">
    <source>
        <dbReference type="Pfam" id="PF00291"/>
    </source>
</evidence>
<dbReference type="InterPro" id="IPR036052">
    <property type="entry name" value="TrpB-like_PALP_sf"/>
</dbReference>
<dbReference type="SUPFAM" id="SSF53686">
    <property type="entry name" value="Tryptophan synthase beta subunit-like PLP-dependent enzymes"/>
    <property type="match status" value="1"/>
</dbReference>
<dbReference type="PANTHER" id="PTHR48078">
    <property type="entry name" value="THREONINE DEHYDRATASE, MITOCHONDRIAL-RELATED"/>
    <property type="match status" value="1"/>
</dbReference>
<evidence type="ECO:0000313" key="8">
    <source>
        <dbReference type="Proteomes" id="UP001374803"/>
    </source>
</evidence>
<proteinExistence type="inferred from homology"/>
<dbReference type="GO" id="GO:0004795">
    <property type="term" value="F:threonine synthase activity"/>
    <property type="evidence" value="ECO:0007669"/>
    <property type="project" value="UniProtKB-EC"/>
</dbReference>
<name>A0ABZ2LB42_9BACT</name>
<dbReference type="EC" id="4.2.3.1" evidence="5"/>
<organism evidence="7 8">
    <name type="scientific">Pendulispora rubella</name>
    <dbReference type="NCBI Taxonomy" id="2741070"/>
    <lineage>
        <taxon>Bacteria</taxon>
        <taxon>Pseudomonadati</taxon>
        <taxon>Myxococcota</taxon>
        <taxon>Myxococcia</taxon>
        <taxon>Myxococcales</taxon>
        <taxon>Sorangiineae</taxon>
        <taxon>Pendulisporaceae</taxon>
        <taxon>Pendulispora</taxon>
    </lineage>
</organism>
<dbReference type="NCBIfam" id="TIGR00260">
    <property type="entry name" value="thrC"/>
    <property type="match status" value="1"/>
</dbReference>
<evidence type="ECO:0000256" key="3">
    <source>
        <dbReference type="ARBA" id="ARBA00022898"/>
    </source>
</evidence>
<comment type="cofactor">
    <cofactor evidence="1">
        <name>pyridoxal 5'-phosphate</name>
        <dbReference type="ChEBI" id="CHEBI:597326"/>
    </cofactor>
</comment>
<keyword evidence="4 7" id="KW-0456">Lyase</keyword>
<dbReference type="Pfam" id="PF00291">
    <property type="entry name" value="PALP"/>
    <property type="match status" value="1"/>
</dbReference>
<dbReference type="EMBL" id="CP089983">
    <property type="protein sequence ID" value="WXB05952.1"/>
    <property type="molecule type" value="Genomic_DNA"/>
</dbReference>
<keyword evidence="3" id="KW-0663">Pyridoxal phosphate</keyword>
<evidence type="ECO:0000313" key="7">
    <source>
        <dbReference type="EMBL" id="WXB05952.1"/>
    </source>
</evidence>
<dbReference type="InterPro" id="IPR004450">
    <property type="entry name" value="Thr_synthase-like"/>
</dbReference>
<keyword evidence="8" id="KW-1185">Reference proteome</keyword>
<dbReference type="Proteomes" id="UP001374803">
    <property type="component" value="Chromosome"/>
</dbReference>
<comment type="similarity">
    <text evidence="2">Belongs to the threonine synthase family.</text>
</comment>
<dbReference type="InterPro" id="IPR050147">
    <property type="entry name" value="Ser/Thr_Dehydratase"/>
</dbReference>
<evidence type="ECO:0000256" key="1">
    <source>
        <dbReference type="ARBA" id="ARBA00001933"/>
    </source>
</evidence>
<protein>
    <recommendedName>
        <fullName evidence="5">Threonine synthase</fullName>
        <ecNumber evidence="5">4.2.3.1</ecNumber>
    </recommendedName>
</protein>
<feature type="domain" description="Tryptophan synthase beta chain-like PALP" evidence="6">
    <location>
        <begin position="84"/>
        <end position="390"/>
    </location>
</feature>
<sequence>MTLEHVVGLSCLESGTMLSADVLRYGNPNPGSELGFSSLEVRYDYAVVKRKLGSAEALANAPLIMQSFAPLLPIPDASYLSPLLVGGTPFLRSPRLSRELGVELFVKDDSRNPSGSLKDRASALAVAHARYFRRDKIAVASTGNAAASLASQAAAAGLAAIVFVPAQAPIAKIMQAVMYGSRVYTVNGNYDAAYEVCQRACDCFGWYNRSTGYNPYMTEGKKTVAFEMAIQLARLAGTCAPMTAPDAVFVPVGDGCIVGAVHKGFDDLVQLGFLDRIPRLYGVQSDQSAAIHRAWVRQAPIRKVNATSRADSICADMPRDGAKALRAIRETGGAFLAVSDAHILKAIVDLARKEGLFVEPAAAASLAGLCSARTQGLVRDGEKVVLLLTGSGLKDPLAGAELLAKPLRISTLDDVKKVEHLSA</sequence>
<dbReference type="Gene3D" id="3.40.50.1100">
    <property type="match status" value="2"/>
</dbReference>